<gene>
    <name evidence="2" type="ORF">SYNPS1DRAFT_30185</name>
</gene>
<feature type="region of interest" description="Disordered" evidence="1">
    <location>
        <begin position="1"/>
        <end position="216"/>
    </location>
</feature>
<feature type="compositionally biased region" description="Polar residues" evidence="1">
    <location>
        <begin position="52"/>
        <end position="63"/>
    </location>
</feature>
<reference evidence="3" key="1">
    <citation type="journal article" date="2018" name="Nat. Microbiol.">
        <title>Leveraging single-cell genomics to expand the fungal tree of life.</title>
        <authorList>
            <person name="Ahrendt S.R."/>
            <person name="Quandt C.A."/>
            <person name="Ciobanu D."/>
            <person name="Clum A."/>
            <person name="Salamov A."/>
            <person name="Andreopoulos B."/>
            <person name="Cheng J.F."/>
            <person name="Woyke T."/>
            <person name="Pelin A."/>
            <person name="Henrissat B."/>
            <person name="Reynolds N.K."/>
            <person name="Benny G.L."/>
            <person name="Smith M.E."/>
            <person name="James T.Y."/>
            <person name="Grigoriev I.V."/>
        </authorList>
    </citation>
    <scope>NUCLEOTIDE SEQUENCE [LARGE SCALE GENOMIC DNA]</scope>
    <source>
        <strain evidence="3">Benny S71-1</strain>
    </source>
</reference>
<evidence type="ECO:0000313" key="2">
    <source>
        <dbReference type="EMBL" id="RKP24046.1"/>
    </source>
</evidence>
<sequence length="216" mass="22676">MARSKGKKQASGHRDEAGRNSPHGKSPPSIHIDASMVTTSASAELNAAGMRTQASQGRNSNRRSLFMAGDLFKRNQPSTSSTTATTATDPSYATGSSAPGAFTPERTPVNQRLKDSDTASIRSNSSVRSNIAQRLRRVFSASNMFDKHRGGDSDGKHDRRKEVASAPGSRPDTPDTVAHAARKGSSSPMLAGAHKHSPTGSSSGTSRSSRDVGGRS</sequence>
<organism evidence="2 3">
    <name type="scientific">Syncephalis pseudoplumigaleata</name>
    <dbReference type="NCBI Taxonomy" id="1712513"/>
    <lineage>
        <taxon>Eukaryota</taxon>
        <taxon>Fungi</taxon>
        <taxon>Fungi incertae sedis</taxon>
        <taxon>Zoopagomycota</taxon>
        <taxon>Zoopagomycotina</taxon>
        <taxon>Zoopagomycetes</taxon>
        <taxon>Zoopagales</taxon>
        <taxon>Piptocephalidaceae</taxon>
        <taxon>Syncephalis</taxon>
    </lineage>
</organism>
<feature type="compositionally biased region" description="Basic and acidic residues" evidence="1">
    <location>
        <begin position="145"/>
        <end position="163"/>
    </location>
</feature>
<feature type="compositionally biased region" description="Basic residues" evidence="1">
    <location>
        <begin position="1"/>
        <end position="11"/>
    </location>
</feature>
<keyword evidence="3" id="KW-1185">Reference proteome</keyword>
<evidence type="ECO:0000256" key="1">
    <source>
        <dbReference type="SAM" id="MobiDB-lite"/>
    </source>
</evidence>
<evidence type="ECO:0000313" key="3">
    <source>
        <dbReference type="Proteomes" id="UP000278143"/>
    </source>
</evidence>
<feature type="compositionally biased region" description="Low complexity" evidence="1">
    <location>
        <begin position="198"/>
        <end position="207"/>
    </location>
</feature>
<dbReference type="AlphaFoldDB" id="A0A4P9YVI3"/>
<dbReference type="Proteomes" id="UP000278143">
    <property type="component" value="Unassembled WGS sequence"/>
</dbReference>
<feature type="compositionally biased region" description="Low complexity" evidence="1">
    <location>
        <begin position="78"/>
        <end position="88"/>
    </location>
</feature>
<dbReference type="OrthoDB" id="10629920at2759"/>
<accession>A0A4P9YVI3</accession>
<feature type="compositionally biased region" description="Low complexity" evidence="1">
    <location>
        <begin position="119"/>
        <end position="132"/>
    </location>
</feature>
<feature type="non-terminal residue" evidence="2">
    <location>
        <position position="216"/>
    </location>
</feature>
<name>A0A4P9YVI3_9FUNG</name>
<protein>
    <submittedName>
        <fullName evidence="2">Uncharacterized protein</fullName>
    </submittedName>
</protein>
<dbReference type="EMBL" id="KZ990485">
    <property type="protein sequence ID" value="RKP24046.1"/>
    <property type="molecule type" value="Genomic_DNA"/>
</dbReference>
<proteinExistence type="predicted"/>